<organism evidence="3 4">
    <name type="scientific">Trichoderma citrinoviride</name>
    <dbReference type="NCBI Taxonomy" id="58853"/>
    <lineage>
        <taxon>Eukaryota</taxon>
        <taxon>Fungi</taxon>
        <taxon>Dikarya</taxon>
        <taxon>Ascomycota</taxon>
        <taxon>Pezizomycotina</taxon>
        <taxon>Sordariomycetes</taxon>
        <taxon>Hypocreomycetidae</taxon>
        <taxon>Hypocreales</taxon>
        <taxon>Hypocreaceae</taxon>
        <taxon>Trichoderma</taxon>
    </lineage>
</organism>
<feature type="transmembrane region" description="Helical" evidence="1">
    <location>
        <begin position="199"/>
        <end position="217"/>
    </location>
</feature>
<feature type="signal peptide" evidence="2">
    <location>
        <begin position="1"/>
        <end position="24"/>
    </location>
</feature>
<sequence length="368" mass="40779">MPFRMKTPRRSIYFLLCLIPLVKAYTVFETNCSAPGTPANFVSSPNARGTLDILWGSLFTILACTWTLQHPNIPKQRGTGDPGRLEAHEDYKAMQDMAAEDGVAWSLSHCYYANMGGFVIRATPAEEEYFYELYHLKCRGICELRRRGDIKRLPDIATGDIEDKSKGDVFVKVIALGQILWSAFQIIARLARHLPVSPLEVAVVAFSACAVMIYGLYWDKPQRVGVTTTILTYDGVIPYDVLAALERIQHSTRVLTSKDPLPGAPISFNSTRFVSYSGSVLANVITALGGAVFGGIHAIAWNFTFPSTTELTLWRCASICTVAIPICICSPYLMSDGTAEYVYVLILGLICHRPFLNHRNGLTIRPSR</sequence>
<dbReference type="RefSeq" id="XP_024749846.1">
    <property type="nucleotide sequence ID" value="XM_024895269.1"/>
</dbReference>
<reference evidence="4" key="1">
    <citation type="submission" date="2016-07" db="EMBL/GenBank/DDBJ databases">
        <title>Multiple horizontal gene transfer events from other fungi enriched the ability of initially mycotrophic Trichoderma (Ascomycota) to feed on dead plant biomass.</title>
        <authorList>
            <consortium name="DOE Joint Genome Institute"/>
            <person name="Atanasova L."/>
            <person name="Chenthamara K."/>
            <person name="Zhang J."/>
            <person name="Grujic M."/>
            <person name="Henrissat B."/>
            <person name="Kuo A."/>
            <person name="Aerts A."/>
            <person name="Salamov A."/>
            <person name="Lipzen A."/>
            <person name="Labutti K."/>
            <person name="Barry K."/>
            <person name="Miao Y."/>
            <person name="Rahimi M.J."/>
            <person name="Shen Q."/>
            <person name="Grigoriev I.V."/>
            <person name="Kubicek C.P."/>
            <person name="Druzhinina I.S."/>
        </authorList>
    </citation>
    <scope>NUCLEOTIDE SEQUENCE [LARGE SCALE GENOMIC DNA]</scope>
    <source>
        <strain evidence="4">TUCIM 6016</strain>
    </source>
</reference>
<gene>
    <name evidence="3" type="ORF">BBK36DRAFT_1169117</name>
</gene>
<feature type="chain" id="PRO_5015413835" evidence="2">
    <location>
        <begin position="25"/>
        <end position="368"/>
    </location>
</feature>
<dbReference type="AlphaFoldDB" id="A0A2T4BB29"/>
<dbReference type="GeneID" id="36603387"/>
<keyword evidence="1" id="KW-1133">Transmembrane helix</keyword>
<feature type="transmembrane region" description="Helical" evidence="1">
    <location>
        <begin position="169"/>
        <end position="187"/>
    </location>
</feature>
<keyword evidence="4" id="KW-1185">Reference proteome</keyword>
<evidence type="ECO:0000256" key="1">
    <source>
        <dbReference type="SAM" id="Phobius"/>
    </source>
</evidence>
<dbReference type="OrthoDB" id="3061561at2759"/>
<keyword evidence="1" id="KW-0812">Transmembrane</keyword>
<evidence type="ECO:0000256" key="2">
    <source>
        <dbReference type="SAM" id="SignalP"/>
    </source>
</evidence>
<proteinExistence type="predicted"/>
<dbReference type="EMBL" id="KZ680213">
    <property type="protein sequence ID" value="PTB66526.1"/>
    <property type="molecule type" value="Genomic_DNA"/>
</dbReference>
<evidence type="ECO:0000313" key="3">
    <source>
        <dbReference type="EMBL" id="PTB66526.1"/>
    </source>
</evidence>
<feature type="transmembrane region" description="Helical" evidence="1">
    <location>
        <begin position="280"/>
        <end position="301"/>
    </location>
</feature>
<keyword evidence="1" id="KW-0472">Membrane</keyword>
<keyword evidence="2" id="KW-0732">Signal</keyword>
<dbReference type="PANTHER" id="PTHR35043">
    <property type="entry name" value="TRANSCRIPTION FACTOR DOMAIN-CONTAINING PROTEIN"/>
    <property type="match status" value="1"/>
</dbReference>
<name>A0A2T4BB29_9HYPO</name>
<dbReference type="PANTHER" id="PTHR35043:SF7">
    <property type="entry name" value="TRANSCRIPTION FACTOR DOMAIN-CONTAINING PROTEIN"/>
    <property type="match status" value="1"/>
</dbReference>
<dbReference type="Proteomes" id="UP000241546">
    <property type="component" value="Unassembled WGS sequence"/>
</dbReference>
<accession>A0A2T4BB29</accession>
<evidence type="ECO:0000313" key="4">
    <source>
        <dbReference type="Proteomes" id="UP000241546"/>
    </source>
</evidence>
<feature type="transmembrane region" description="Helical" evidence="1">
    <location>
        <begin position="313"/>
        <end position="334"/>
    </location>
</feature>
<protein>
    <submittedName>
        <fullName evidence="3">Uncharacterized protein</fullName>
    </submittedName>
</protein>